<comment type="caution">
    <text evidence="1">The sequence shown here is derived from an EMBL/GenBank/DDBJ whole genome shotgun (WGS) entry which is preliminary data.</text>
</comment>
<dbReference type="PANTHER" id="PTHR13199">
    <property type="entry name" value="GH03947P"/>
    <property type="match status" value="1"/>
</dbReference>
<gene>
    <name evidence="1" type="ORF">PENTCL1PPCAC_23797</name>
</gene>
<reference evidence="1" key="1">
    <citation type="submission" date="2023-10" db="EMBL/GenBank/DDBJ databases">
        <title>Genome assembly of Pristionchus species.</title>
        <authorList>
            <person name="Yoshida K."/>
            <person name="Sommer R.J."/>
        </authorList>
    </citation>
    <scope>NUCLEOTIDE SEQUENCE</scope>
    <source>
        <strain evidence="1">RS0144</strain>
    </source>
</reference>
<evidence type="ECO:0000313" key="2">
    <source>
        <dbReference type="Proteomes" id="UP001432027"/>
    </source>
</evidence>
<name>A0AAV5U4S0_9BILA</name>
<evidence type="ECO:0000313" key="1">
    <source>
        <dbReference type="EMBL" id="GMT01623.1"/>
    </source>
</evidence>
<sequence>MASAAASTDPLGVQVMRAVLGSRLPAAPDQRQAIEDALAVHDSICVRVAVGHSECEARCTRSAPVELWSVAVEEEEEGGPRGPPGPPLPAIFLLNAVRSYVHFSQLSAWLRPAEGGGVPPAAASYELLMGPAAAAAVASLLSPPCDASVADHAFPLAADAWPCGHPRVRGGRVVRVAVRYVQRERPPSPSGLCLQLGRLPTDEWLLASPLPSPTGREGSPLMEGGHAPFGHAHFETAAGERIIRGMKHKSSEPPLYSPTGPALKQAHFGMDEELVIEEARDEPIREDTVVEEEEKEAFVALVEEKREEHEEPNNVMLVDHKKKEDEEGERRMRRRAMLMMREKEKESVMKKERRGGMRRMIGGWEESVLRGSMEERPLPHAGYTLTMAASSAPPVRLRLATASLADSVASCVSRVTVAECARVRESVDGVRKAIIRRRGYPVLEAGQLQMSLLNAEGTPLCSNVLTMQYDVRDMPPDATTILRHRVRLAPKTAAVVNEKPQLRYLVQMSISRDRSGRCFVTGEITVVFTTDASVDGANLKMDTVTGVARAANLYELQAETVTAPFSLKANLVVV</sequence>
<proteinExistence type="predicted"/>
<dbReference type="Proteomes" id="UP001432027">
    <property type="component" value="Unassembled WGS sequence"/>
</dbReference>
<dbReference type="InterPro" id="IPR051506">
    <property type="entry name" value="ATOS_Transcription_Regulators"/>
</dbReference>
<accession>A0AAV5U4S0</accession>
<dbReference type="EMBL" id="BTSX01000005">
    <property type="protein sequence ID" value="GMT01623.1"/>
    <property type="molecule type" value="Genomic_DNA"/>
</dbReference>
<dbReference type="AlphaFoldDB" id="A0AAV5U4S0"/>
<organism evidence="1 2">
    <name type="scientific">Pristionchus entomophagus</name>
    <dbReference type="NCBI Taxonomy" id="358040"/>
    <lineage>
        <taxon>Eukaryota</taxon>
        <taxon>Metazoa</taxon>
        <taxon>Ecdysozoa</taxon>
        <taxon>Nematoda</taxon>
        <taxon>Chromadorea</taxon>
        <taxon>Rhabditida</taxon>
        <taxon>Rhabditina</taxon>
        <taxon>Diplogasteromorpha</taxon>
        <taxon>Diplogasteroidea</taxon>
        <taxon>Neodiplogasteridae</taxon>
        <taxon>Pristionchus</taxon>
    </lineage>
</organism>
<protein>
    <submittedName>
        <fullName evidence="1">Uncharacterized protein</fullName>
    </submittedName>
</protein>
<dbReference type="PANTHER" id="PTHR13199:SF11">
    <property type="entry name" value="PROTEIN ATOSSA"/>
    <property type="match status" value="1"/>
</dbReference>
<keyword evidence="2" id="KW-1185">Reference proteome</keyword>